<dbReference type="NCBIfam" id="NF033745">
    <property type="entry name" value="class_C_sortase"/>
    <property type="match status" value="1"/>
</dbReference>
<keyword evidence="1" id="KW-0378">Hydrolase</keyword>
<accession>A0A9X5ANT7</accession>
<evidence type="ECO:0000313" key="4">
    <source>
        <dbReference type="EMBL" id="MTK21748.1"/>
    </source>
</evidence>
<dbReference type="CDD" id="cd05827">
    <property type="entry name" value="Sortase_C"/>
    <property type="match status" value="1"/>
</dbReference>
<gene>
    <name evidence="4" type="ORF">GMA92_09990</name>
</gene>
<dbReference type="NCBIfam" id="TIGR01076">
    <property type="entry name" value="sortase_fam"/>
    <property type="match status" value="1"/>
</dbReference>
<evidence type="ECO:0000256" key="3">
    <source>
        <dbReference type="SAM" id="Coils"/>
    </source>
</evidence>
<organism evidence="4 5">
    <name type="scientific">Turicibacter sanguinis</name>
    <dbReference type="NCBI Taxonomy" id="154288"/>
    <lineage>
        <taxon>Bacteria</taxon>
        <taxon>Bacillati</taxon>
        <taxon>Bacillota</taxon>
        <taxon>Erysipelotrichia</taxon>
        <taxon>Erysipelotrichales</taxon>
        <taxon>Turicibacteraceae</taxon>
        <taxon>Turicibacter</taxon>
    </lineage>
</organism>
<comment type="caution">
    <text evidence="4">The sequence shown here is derived from an EMBL/GenBank/DDBJ whole genome shotgun (WGS) entry which is preliminary data.</text>
</comment>
<dbReference type="GO" id="GO:0016787">
    <property type="term" value="F:hydrolase activity"/>
    <property type="evidence" value="ECO:0007669"/>
    <property type="project" value="UniProtKB-KW"/>
</dbReference>
<feature type="coiled-coil region" evidence="3">
    <location>
        <begin position="50"/>
        <end position="77"/>
    </location>
</feature>
<dbReference type="InterPro" id="IPR005754">
    <property type="entry name" value="Sortase"/>
</dbReference>
<proteinExistence type="predicted"/>
<dbReference type="EMBL" id="WMQE01000022">
    <property type="protein sequence ID" value="MTK21748.1"/>
    <property type="molecule type" value="Genomic_DNA"/>
</dbReference>
<sequence length="233" mass="26950">MKKILFLSLFIVGLVIFCYPFVNGFVSEVQMEQSIETFKLQRQESEESDAAIEKSSIELLREEMEAYNEQIYQNKQAELVDPFSYEQSSFDLRKYGFADNLIGYVTIPKMEIELPIYLGANPDNLEKGAVHLSQTSLPLGGENRNTVIAAHRGWRGKTLFKNINRLTYGDEISITNLWETITYEVVDIEIVWPDEIDKVLIQDGRDLVTLMTCHPYGKNSQRYLVYLERVEKN</sequence>
<dbReference type="Gene3D" id="2.40.260.10">
    <property type="entry name" value="Sortase"/>
    <property type="match status" value="1"/>
</dbReference>
<dbReference type="RefSeq" id="WP_006783461.1">
    <property type="nucleotide sequence ID" value="NZ_JAMQUV010000028.1"/>
</dbReference>
<name>A0A9X5ANT7_9FIRM</name>
<keyword evidence="3" id="KW-0175">Coiled coil</keyword>
<feature type="active site" description="Proton donor/acceptor" evidence="2">
    <location>
        <position position="151"/>
    </location>
</feature>
<dbReference type="Proteomes" id="UP000487649">
    <property type="component" value="Unassembled WGS sequence"/>
</dbReference>
<feature type="active site" description="Acyl-thioester intermediate" evidence="2">
    <location>
        <position position="213"/>
    </location>
</feature>
<dbReference type="InterPro" id="IPR042002">
    <property type="entry name" value="Sortase_C"/>
</dbReference>
<dbReference type="AlphaFoldDB" id="A0A9X5ANT7"/>
<dbReference type="InterPro" id="IPR023365">
    <property type="entry name" value="Sortase_dom-sf"/>
</dbReference>
<protein>
    <submittedName>
        <fullName evidence="4">Class C sortase</fullName>
    </submittedName>
</protein>
<dbReference type="SUPFAM" id="SSF63817">
    <property type="entry name" value="Sortase"/>
    <property type="match status" value="1"/>
</dbReference>
<dbReference type="Pfam" id="PF04203">
    <property type="entry name" value="Sortase"/>
    <property type="match status" value="1"/>
</dbReference>
<reference evidence="4 5" key="1">
    <citation type="journal article" date="2019" name="Nat. Med.">
        <title>A library of human gut bacterial isolates paired with longitudinal multiomics data enables mechanistic microbiome research.</title>
        <authorList>
            <person name="Poyet M."/>
            <person name="Groussin M."/>
            <person name="Gibbons S.M."/>
            <person name="Avila-Pacheco J."/>
            <person name="Jiang X."/>
            <person name="Kearney S.M."/>
            <person name="Perrotta A.R."/>
            <person name="Berdy B."/>
            <person name="Zhao S."/>
            <person name="Lieberman T.D."/>
            <person name="Swanson P.K."/>
            <person name="Smith M."/>
            <person name="Roesemann S."/>
            <person name="Alexander J.E."/>
            <person name="Rich S.A."/>
            <person name="Livny J."/>
            <person name="Vlamakis H."/>
            <person name="Clish C."/>
            <person name="Bullock K."/>
            <person name="Deik A."/>
            <person name="Scott J."/>
            <person name="Pierce K.A."/>
            <person name="Xavier R.J."/>
            <person name="Alm E.J."/>
        </authorList>
    </citation>
    <scope>NUCLEOTIDE SEQUENCE [LARGE SCALE GENOMIC DNA]</scope>
    <source>
        <strain evidence="4 5">BIOML-A198</strain>
    </source>
</reference>
<evidence type="ECO:0000256" key="1">
    <source>
        <dbReference type="ARBA" id="ARBA00022801"/>
    </source>
</evidence>
<evidence type="ECO:0000256" key="2">
    <source>
        <dbReference type="PIRSR" id="PIRSR605754-1"/>
    </source>
</evidence>
<evidence type="ECO:0000313" key="5">
    <source>
        <dbReference type="Proteomes" id="UP000487649"/>
    </source>
</evidence>